<keyword evidence="4" id="KW-0106">Calcium</keyword>
<evidence type="ECO:0000313" key="10">
    <source>
        <dbReference type="EMBL" id="KAK2187178.1"/>
    </source>
</evidence>
<evidence type="ECO:0000256" key="2">
    <source>
        <dbReference type="ARBA" id="ARBA00022723"/>
    </source>
</evidence>
<feature type="disulfide bond" evidence="7">
    <location>
        <begin position="841"/>
        <end position="884"/>
    </location>
</feature>
<keyword evidence="8" id="KW-0812">Transmembrane</keyword>
<dbReference type="InterPro" id="IPR050350">
    <property type="entry name" value="Compl-Cell_Adhes-Reg"/>
</dbReference>
<feature type="domain" description="Sushi" evidence="9">
    <location>
        <begin position="1464"/>
        <end position="1523"/>
    </location>
</feature>
<feature type="transmembrane region" description="Helical" evidence="8">
    <location>
        <begin position="1561"/>
        <end position="1583"/>
    </location>
</feature>
<dbReference type="EMBL" id="JAODUO010000176">
    <property type="protein sequence ID" value="KAK2187178.1"/>
    <property type="molecule type" value="Genomic_DNA"/>
</dbReference>
<feature type="domain" description="Sushi" evidence="9">
    <location>
        <begin position="1022"/>
        <end position="1080"/>
    </location>
</feature>
<sequence>MKKDSNSIKGIDQVGVSTIRECEENCRKYVPTCFAFDFDRKKIIKCFLHDDKNKPVNLYRGIDHYTRVPPCQVRENIARGKKTAMSGKYDVTSERAVDGYLDTNSCADTGSITHPWWSVDLGSQTIVTHVFVTFCEAVADFIVGLTDTPIDSGHPPADYTLCGNYSRQVSAGTIAIACQPTVVSGQFLFIRRIGAESTVLKLSEVQVYSEVQRHGQNLPDLQSEWSDLGNTEHIAAIHLDGLADVALNMMVFGGRSPPNAALAVDGDVNTVAPLDYPGGYHWLAVDLWAHYRVAEVCFMMTSISNVRVGVTDVSPAVKRPTILSDAEYSPCDNDLWWQTQAAIKCNFCPSASGRYVFVALTDASNSSVKIAELEVHVQPSTQLVNIAYNKPACQSSSGSDAPTTGVATLAVDGNTSAIWWNKTCSYTAITENPWWRVDLVHVHRIWSVVVAHFQPRVLRDFAIWTATDPQNKRLCARYSAPRRRINFSHVTCVKSPVSARYVHLIAHGNMSLMLCEVQVFGNLVTCPPINKTTGEMYNNKTCTSETKKYSETCEVSCTLGYNLTRIDCVHKCTENGTWSNDVTCELIKCPPLVTTTGEIYNNKTCTTDTKVYNETCEVSCTLGYNLTSTDGVHKCTENGTWSNDVTCELVTCPHIKKVEGEMYKDTTCTSVEKVYNDKCEVSCTFGYNLTRIDSVRRCTENGTWSNDVTCELVKCPPLVMTTGEIYNNKSCTTDTKMYKDKCEVSCALGYNLTSTDNVHKCTEYGTWSNDVTCELVKCPPLVMTVVEIYNKTTCTTDTKVYNDTCEVSCTLGYHLTRSDSVHKCTENGSWSNDVTCEKRECPKVESVVHARPVSGNAPFVPDDVLQYECDEGYELTGGQLELLCRMDGKWSGKGPNCTGIQCPVLVSPNNTEVESGDSNAHVYNTTIVYRCAEGHDLMFGDFSRTCQSNKAWTGEEPVCRVVSCGPLAPVASAYASMTDDAYLANVTYECKPGFKREDNGSMTRRCQADRTWSGAAPVCSPILCGDPPDVANTSVTTDGLRVNDTATYECLAGHRLRAGSLTKVCGENGDWQNKDPECIEVHCGSPVPLPHTNFSTTGGDTVGGKVIGEVRDAGANEERARERYPCQRRGCVADYRCDVGYVGDSRQSHCTVDGHWTPVSLSCSRVRCEDVEKDTGTLVMSKTGNMYEDTVRLGCRHGYHRVTGSELRTCLDGRKWSRTRLQCAQTKCLTPPNVVGSYIAIENLTVGSNVTYRAQNTYRHVGGDLVRTCREDEVWSGEQPVFEEITCPAIQTAENSTLKFFTNGVVVGSHVTYGCVSGYKRSPANATCECLVSGQWSCGPPICTRVTCGQPPALANSRSETTGLSYLDEATYTCETGFRQEGRQNTLVCGERTVWEGDGITCAAIKCPEPELPPFARYNVMSVTYQSRVTYSCFPGYKFAGGDEVRTCGGNGKWSGNLPKCVEVECSRPPDVVNTTWYEDKKSLRTRRVVYLCLPRYRLVSGQLWKVCGPRGNWTGVDPICEATGEKVTIFVPEDEEPKTQAEKVMAAIGMTKADRETKNIAIGTTGVMVLVLVPLVIVALDFNSLRTHFKKMMLRNLRKGFRHLRQRRARVAPM</sequence>
<feature type="domain" description="Sushi" evidence="9">
    <location>
        <begin position="1346"/>
        <end position="1404"/>
    </location>
</feature>
<dbReference type="PANTHER" id="PTHR19325">
    <property type="entry name" value="COMPLEMENT COMPONENT-RELATED SUSHI DOMAIN-CONTAINING"/>
    <property type="match status" value="1"/>
</dbReference>
<feature type="domain" description="Sushi" evidence="9">
    <location>
        <begin position="776"/>
        <end position="838"/>
    </location>
</feature>
<organism evidence="10 11">
    <name type="scientific">Ridgeia piscesae</name>
    <name type="common">Tubeworm</name>
    <dbReference type="NCBI Taxonomy" id="27915"/>
    <lineage>
        <taxon>Eukaryota</taxon>
        <taxon>Metazoa</taxon>
        <taxon>Spiralia</taxon>
        <taxon>Lophotrochozoa</taxon>
        <taxon>Annelida</taxon>
        <taxon>Polychaeta</taxon>
        <taxon>Sedentaria</taxon>
        <taxon>Canalipalpata</taxon>
        <taxon>Sabellida</taxon>
        <taxon>Siboglinidae</taxon>
        <taxon>Ridgeia</taxon>
    </lineage>
</organism>
<evidence type="ECO:0000313" key="11">
    <source>
        <dbReference type="Proteomes" id="UP001209878"/>
    </source>
</evidence>
<keyword evidence="8" id="KW-1133">Transmembrane helix</keyword>
<dbReference type="SMART" id="SM00607">
    <property type="entry name" value="FTP"/>
    <property type="match status" value="1"/>
</dbReference>
<feature type="disulfide bond" evidence="7">
    <location>
        <begin position="1287"/>
        <end position="1330"/>
    </location>
</feature>
<name>A0AAD9P2Y0_RIDPI</name>
<dbReference type="SUPFAM" id="SSF49785">
    <property type="entry name" value="Galactose-binding domain-like"/>
    <property type="match status" value="3"/>
</dbReference>
<keyword evidence="2" id="KW-0479">Metal-binding</keyword>
<evidence type="ECO:0000256" key="5">
    <source>
        <dbReference type="ARBA" id="ARBA00023157"/>
    </source>
</evidence>
<accession>A0AAD9P2Y0</accession>
<evidence type="ECO:0000256" key="1">
    <source>
        <dbReference type="ARBA" id="ARBA00022659"/>
    </source>
</evidence>
<feature type="domain" description="Sushi" evidence="9">
    <location>
        <begin position="1285"/>
        <end position="1345"/>
    </location>
</feature>
<dbReference type="SUPFAM" id="SSF57535">
    <property type="entry name" value="Complement control module/SCR domain"/>
    <property type="match status" value="14"/>
</dbReference>
<feature type="disulfide bond" evidence="7">
    <location>
        <begin position="620"/>
        <end position="647"/>
    </location>
</feature>
<feature type="domain" description="Sushi" evidence="9">
    <location>
        <begin position="1226"/>
        <end position="1284"/>
    </location>
</feature>
<dbReference type="Gene3D" id="2.10.70.10">
    <property type="entry name" value="Complement Module, domain 1"/>
    <property type="match status" value="16"/>
</dbReference>
<dbReference type="Pfam" id="PF00084">
    <property type="entry name" value="Sushi"/>
    <property type="match status" value="14"/>
</dbReference>
<dbReference type="PANTHER" id="PTHR19325:SF567">
    <property type="entry name" value="SUSHI, VON WILLEBRAND FACTOR TYPE A, EGF AND PENTRAXIN DOMAIN-CONTAINING PROTEIN 1-LIKE"/>
    <property type="match status" value="1"/>
</dbReference>
<dbReference type="SMART" id="SM00032">
    <property type="entry name" value="CCP"/>
    <property type="match status" value="14"/>
</dbReference>
<dbReference type="InterPro" id="IPR000436">
    <property type="entry name" value="Sushi_SCR_CCP_dom"/>
</dbReference>
<feature type="domain" description="Sushi" evidence="9">
    <location>
        <begin position="839"/>
        <end position="899"/>
    </location>
</feature>
<dbReference type="Gene3D" id="2.60.120.260">
    <property type="entry name" value="Galactose-binding domain-like"/>
    <property type="match status" value="3"/>
</dbReference>
<feature type="disulfide bond" evidence="7">
    <location>
        <begin position="683"/>
        <end position="710"/>
    </location>
</feature>
<evidence type="ECO:0000256" key="3">
    <source>
        <dbReference type="ARBA" id="ARBA00022737"/>
    </source>
</evidence>
<evidence type="ECO:0000256" key="4">
    <source>
        <dbReference type="ARBA" id="ARBA00022837"/>
    </source>
</evidence>
<dbReference type="CDD" id="cd00033">
    <property type="entry name" value="CCP"/>
    <property type="match status" value="11"/>
</dbReference>
<feature type="domain" description="Sushi" evidence="9">
    <location>
        <begin position="962"/>
        <end position="1021"/>
    </location>
</feature>
<feature type="domain" description="Sushi" evidence="9">
    <location>
        <begin position="524"/>
        <end position="586"/>
    </location>
</feature>
<feature type="domain" description="Sushi" evidence="9">
    <location>
        <begin position="1405"/>
        <end position="1463"/>
    </location>
</feature>
<dbReference type="GO" id="GO:0046872">
    <property type="term" value="F:metal ion binding"/>
    <property type="evidence" value="ECO:0007669"/>
    <property type="project" value="UniProtKB-KW"/>
</dbReference>
<keyword evidence="11" id="KW-1185">Reference proteome</keyword>
<dbReference type="InterPro" id="IPR006585">
    <property type="entry name" value="FTP1"/>
</dbReference>
<dbReference type="Proteomes" id="UP001209878">
    <property type="component" value="Unassembled WGS sequence"/>
</dbReference>
<feature type="disulfide bond" evidence="7">
    <location>
        <begin position="746"/>
        <end position="773"/>
    </location>
</feature>
<gene>
    <name evidence="10" type="ORF">NP493_173g04038</name>
</gene>
<comment type="caution">
    <text evidence="7">Lacks conserved residue(s) required for the propagation of feature annotation.</text>
</comment>
<reference evidence="10" key="1">
    <citation type="journal article" date="2023" name="Mol. Biol. Evol.">
        <title>Third-Generation Sequencing Reveals the Adaptive Role of the Epigenome in Three Deep-Sea Polychaetes.</title>
        <authorList>
            <person name="Perez M."/>
            <person name="Aroh O."/>
            <person name="Sun Y."/>
            <person name="Lan Y."/>
            <person name="Juniper S.K."/>
            <person name="Young C.R."/>
            <person name="Angers B."/>
            <person name="Qian P.Y."/>
        </authorList>
    </citation>
    <scope>NUCLEOTIDE SEQUENCE</scope>
    <source>
        <strain evidence="10">R07B-5</strain>
    </source>
</reference>
<evidence type="ECO:0000256" key="8">
    <source>
        <dbReference type="SAM" id="Phobius"/>
    </source>
</evidence>
<feature type="domain" description="Sushi" evidence="9">
    <location>
        <begin position="587"/>
        <end position="649"/>
    </location>
</feature>
<proteinExistence type="predicted"/>
<feature type="disulfide bond" evidence="7">
    <location>
        <begin position="809"/>
        <end position="836"/>
    </location>
</feature>
<evidence type="ECO:0000256" key="6">
    <source>
        <dbReference type="ARBA" id="ARBA00023180"/>
    </source>
</evidence>
<keyword evidence="5 7" id="KW-1015">Disulfide bond</keyword>
<dbReference type="InterPro" id="IPR035976">
    <property type="entry name" value="Sushi/SCR/CCP_sf"/>
</dbReference>
<evidence type="ECO:0000256" key="7">
    <source>
        <dbReference type="PROSITE-ProRule" id="PRU00302"/>
    </source>
</evidence>
<dbReference type="Pfam" id="PF22633">
    <property type="entry name" value="F5_F8_type_C_2"/>
    <property type="match status" value="1"/>
</dbReference>
<feature type="domain" description="Sushi" evidence="9">
    <location>
        <begin position="900"/>
        <end position="961"/>
    </location>
</feature>
<feature type="domain" description="Sushi" evidence="9">
    <location>
        <begin position="713"/>
        <end position="775"/>
    </location>
</feature>
<evidence type="ECO:0000259" key="9">
    <source>
        <dbReference type="PROSITE" id="PS50923"/>
    </source>
</evidence>
<feature type="domain" description="Sushi" evidence="9">
    <location>
        <begin position="650"/>
        <end position="712"/>
    </location>
</feature>
<keyword evidence="6" id="KW-0325">Glycoprotein</keyword>
<comment type="caution">
    <text evidence="10">The sequence shown here is derived from an EMBL/GenBank/DDBJ whole genome shotgun (WGS) entry which is preliminary data.</text>
</comment>
<dbReference type="PROSITE" id="PS50923">
    <property type="entry name" value="SUSHI"/>
    <property type="match status" value="15"/>
</dbReference>
<keyword evidence="1 7" id="KW-0768">Sushi</keyword>
<protein>
    <recommendedName>
        <fullName evidence="9">Sushi domain-containing protein</fullName>
    </recommendedName>
</protein>
<dbReference type="InterPro" id="IPR008979">
    <property type="entry name" value="Galactose-bd-like_sf"/>
</dbReference>
<keyword evidence="8" id="KW-0472">Membrane</keyword>
<feature type="disulfide bond" evidence="7">
    <location>
        <begin position="557"/>
        <end position="584"/>
    </location>
</feature>
<feature type="domain" description="Sushi" evidence="9">
    <location>
        <begin position="1166"/>
        <end position="1225"/>
    </location>
</feature>
<keyword evidence="3" id="KW-0677">Repeat</keyword>